<organism evidence="2 3">
    <name type="scientific">Chryseobacterium arthrosphaerae</name>
    <dbReference type="NCBI Taxonomy" id="651561"/>
    <lineage>
        <taxon>Bacteria</taxon>
        <taxon>Pseudomonadati</taxon>
        <taxon>Bacteroidota</taxon>
        <taxon>Flavobacteriia</taxon>
        <taxon>Flavobacteriales</taxon>
        <taxon>Weeksellaceae</taxon>
        <taxon>Chryseobacterium group</taxon>
        <taxon>Chryseobacterium</taxon>
    </lineage>
</organism>
<name>A0A1B8ZPT4_9FLAO</name>
<dbReference type="SUPFAM" id="SSF53474">
    <property type="entry name" value="alpha/beta-Hydrolases"/>
    <property type="match status" value="1"/>
</dbReference>
<dbReference type="OrthoDB" id="4857813at2"/>
<dbReference type="PANTHER" id="PTHR34853:SF1">
    <property type="entry name" value="LIPASE 5"/>
    <property type="match status" value="1"/>
</dbReference>
<dbReference type="GO" id="GO:0004806">
    <property type="term" value="F:triacylglycerol lipase activity"/>
    <property type="evidence" value="ECO:0007669"/>
    <property type="project" value="InterPro"/>
</dbReference>
<reference evidence="3" key="1">
    <citation type="submission" date="2016-07" db="EMBL/GenBank/DDBJ databases">
        <authorList>
            <person name="Florea S."/>
            <person name="Webb J.S."/>
            <person name="Jaromczyk J."/>
            <person name="Schardl C.L."/>
        </authorList>
    </citation>
    <scope>NUCLEOTIDE SEQUENCE [LARGE SCALE GENOMIC DNA]</scope>
    <source>
        <strain evidence="3">CC-VM-7</strain>
    </source>
</reference>
<evidence type="ECO:0000256" key="1">
    <source>
        <dbReference type="ARBA" id="ARBA00022729"/>
    </source>
</evidence>
<gene>
    <name evidence="2" type="ORF">BBI00_04070</name>
</gene>
<dbReference type="Gene3D" id="3.40.50.1820">
    <property type="entry name" value="alpha/beta hydrolase"/>
    <property type="match status" value="1"/>
</dbReference>
<accession>A0A1B8ZPT4</accession>
<dbReference type="InterPro" id="IPR026444">
    <property type="entry name" value="Secre_tail"/>
</dbReference>
<dbReference type="Proteomes" id="UP000093432">
    <property type="component" value="Unassembled WGS sequence"/>
</dbReference>
<dbReference type="NCBIfam" id="TIGR04183">
    <property type="entry name" value="Por_Secre_tail"/>
    <property type="match status" value="1"/>
</dbReference>
<sequence length="651" mass="72758">MKKITTFLIGLTAPFYFAQQAGDLVSAEQKLDLTPQGVVNFIANNLGEQNAPDFVSYLNSFNVGLKGYKITYYTKNENNVLVKATGLLMYPNVGFKLSTVVSDHGTTDSRHNVPSNFKGALTAGFVVELSYVLNGYILMAPDYVGMGTGEGTHPYVDYATEAGATIDFITAANKALAQLNVKRYDEYFLAGYSQGAHAAMSTLKRLSISNPDNIKFRYAYMGDGPYDMSETTLKKGVLEKDIYPFSSFLANVLHSCNNTGYQAYTNDISEVISAEYLDRYNYHVVQDNGGLLWGPVIWRKLFTTNFVNDVTNNPNHKFRQCLKPKDVYDWYNKTPMTLGHSTVDLAIPPENTSKTIDVQRGYYPWWDLNKYKLDSFYWGPIGHVGGIVPFTLASNAKFNTLRSGGLLNQWAIAGSIFGKQVATTPTEEPTLSSSQIKPDLGNMQLLEITDFNKEKTEKRSAGERSLSSLKDGVYLLKVSENNENKIIPYIKATPKEIAENEIVQSENNAVLKLKTDQEELTAVYIFDENKNLVKTVSNEQYRETGGISLQDLEGKNYTFEVATPFYNLQFRKAISDQITESNTDIFTQNRQIKVKANSDIRNISIYSISGALVVQQEINKPVFESSSLESGVYVVQLTLTNGKIIHKKVKL</sequence>
<protein>
    <submittedName>
        <fullName evidence="2">Secretion protein</fullName>
    </submittedName>
</protein>
<evidence type="ECO:0000313" key="2">
    <source>
        <dbReference type="EMBL" id="OCA73567.1"/>
    </source>
</evidence>
<dbReference type="PANTHER" id="PTHR34853">
    <property type="match status" value="1"/>
</dbReference>
<keyword evidence="1" id="KW-0732">Signal</keyword>
<dbReference type="InterPro" id="IPR005152">
    <property type="entry name" value="Lipase_secreted"/>
</dbReference>
<proteinExistence type="predicted"/>
<evidence type="ECO:0000313" key="3">
    <source>
        <dbReference type="Proteomes" id="UP000093432"/>
    </source>
</evidence>
<comment type="caution">
    <text evidence="2">The sequence shown here is derived from an EMBL/GenBank/DDBJ whole genome shotgun (WGS) entry which is preliminary data.</text>
</comment>
<dbReference type="Pfam" id="PF03583">
    <property type="entry name" value="LIP"/>
    <property type="match status" value="1"/>
</dbReference>
<dbReference type="GO" id="GO:0016042">
    <property type="term" value="P:lipid catabolic process"/>
    <property type="evidence" value="ECO:0007669"/>
    <property type="project" value="InterPro"/>
</dbReference>
<dbReference type="STRING" id="651561.BBI00_04070"/>
<dbReference type="RefSeq" id="WP_065397570.1">
    <property type="nucleotide sequence ID" value="NZ_MAYG01000001.1"/>
</dbReference>
<dbReference type="InterPro" id="IPR029058">
    <property type="entry name" value="AB_hydrolase_fold"/>
</dbReference>
<dbReference type="AlphaFoldDB" id="A0A1B8ZPT4"/>
<dbReference type="EMBL" id="MAYG01000001">
    <property type="protein sequence ID" value="OCA73567.1"/>
    <property type="molecule type" value="Genomic_DNA"/>
</dbReference>
<dbReference type="Gene3D" id="1.10.260.160">
    <property type="match status" value="1"/>
</dbReference>